<accession>A0ABU8XJ88</accession>
<comment type="caution">
    <text evidence="4">The sequence shown here is derived from an EMBL/GenBank/DDBJ whole genome shotgun (WGS) entry which is preliminary data.</text>
</comment>
<dbReference type="PANTHER" id="PTHR43476:SF4">
    <property type="entry name" value="BLR0106 PROTEIN"/>
    <property type="match status" value="1"/>
</dbReference>
<dbReference type="Gene3D" id="3.50.50.60">
    <property type="entry name" value="FAD/NAD(P)-binding domain"/>
    <property type="match status" value="1"/>
</dbReference>
<keyword evidence="4" id="KW-0503">Monooxygenase</keyword>
<evidence type="ECO:0000313" key="5">
    <source>
        <dbReference type="Proteomes" id="UP001367030"/>
    </source>
</evidence>
<dbReference type="PANTHER" id="PTHR43476">
    <property type="entry name" value="3-(3-HYDROXY-PHENYL)PROPIONATE/3-HYDROXYCINNAMIC ACID HYDROXYLASE"/>
    <property type="match status" value="1"/>
</dbReference>
<reference evidence="4 5" key="1">
    <citation type="submission" date="2024-03" db="EMBL/GenBank/DDBJ databases">
        <title>Novel species of the genus Variovorax.</title>
        <authorList>
            <person name="Liu Q."/>
            <person name="Xin Y.-H."/>
        </authorList>
    </citation>
    <scope>NUCLEOTIDE SEQUENCE [LARGE SCALE GENOMIC DNA]</scope>
    <source>
        <strain evidence="4 5">KACC 18901</strain>
    </source>
</reference>
<dbReference type="InterPro" id="IPR002938">
    <property type="entry name" value="FAD-bd"/>
</dbReference>
<dbReference type="Proteomes" id="UP001367030">
    <property type="component" value="Unassembled WGS sequence"/>
</dbReference>
<protein>
    <submittedName>
        <fullName evidence="4">FAD-dependent monooxygenase</fullName>
    </submittedName>
</protein>
<keyword evidence="2" id="KW-0520">NAD</keyword>
<evidence type="ECO:0000256" key="2">
    <source>
        <dbReference type="ARBA" id="ARBA00023027"/>
    </source>
</evidence>
<dbReference type="RefSeq" id="WP_340339970.1">
    <property type="nucleotide sequence ID" value="NZ_JBBKZS010000044.1"/>
</dbReference>
<dbReference type="PRINTS" id="PR00420">
    <property type="entry name" value="RNGMNOXGNASE"/>
</dbReference>
<gene>
    <name evidence="4" type="ORF">WKW79_35690</name>
</gene>
<dbReference type="InterPro" id="IPR050631">
    <property type="entry name" value="PheA/TfdB_FAD_monoxygenase"/>
</dbReference>
<dbReference type="Gene3D" id="3.30.9.20">
    <property type="match status" value="1"/>
</dbReference>
<dbReference type="GO" id="GO:0004497">
    <property type="term" value="F:monooxygenase activity"/>
    <property type="evidence" value="ECO:0007669"/>
    <property type="project" value="UniProtKB-KW"/>
</dbReference>
<organism evidence="4 5">
    <name type="scientific">Variovorax robiniae</name>
    <dbReference type="NCBI Taxonomy" id="1836199"/>
    <lineage>
        <taxon>Bacteria</taxon>
        <taxon>Pseudomonadati</taxon>
        <taxon>Pseudomonadota</taxon>
        <taxon>Betaproteobacteria</taxon>
        <taxon>Burkholderiales</taxon>
        <taxon>Comamonadaceae</taxon>
        <taxon>Variovorax</taxon>
    </lineage>
</organism>
<dbReference type="Pfam" id="PF01494">
    <property type="entry name" value="FAD_binding_3"/>
    <property type="match status" value="1"/>
</dbReference>
<evidence type="ECO:0000256" key="1">
    <source>
        <dbReference type="ARBA" id="ARBA00023002"/>
    </source>
</evidence>
<dbReference type="InterPro" id="IPR036188">
    <property type="entry name" value="FAD/NAD-bd_sf"/>
</dbReference>
<dbReference type="SUPFAM" id="SSF51905">
    <property type="entry name" value="FAD/NAD(P)-binding domain"/>
    <property type="match status" value="1"/>
</dbReference>
<keyword evidence="1" id="KW-0560">Oxidoreductase</keyword>
<evidence type="ECO:0000313" key="4">
    <source>
        <dbReference type="EMBL" id="MEJ8859938.1"/>
    </source>
</evidence>
<name>A0ABU8XJ88_9BURK</name>
<proteinExistence type="predicted"/>
<keyword evidence="5" id="KW-1185">Reference proteome</keyword>
<dbReference type="EMBL" id="JBBKZS010000044">
    <property type="protein sequence ID" value="MEJ8859938.1"/>
    <property type="molecule type" value="Genomic_DNA"/>
</dbReference>
<evidence type="ECO:0000259" key="3">
    <source>
        <dbReference type="Pfam" id="PF01494"/>
    </source>
</evidence>
<sequence>MKIAIIGAGPSGLYLSILVKRRCPDWQISIIEQNEADSTFGFGVVLAEAGLARLQAADQATHDAMVAKMTFTTHQIITAKETPIAIKRPGHGGGAIARIDLLNILQRAAIDAGVDIRFGTRISHPDELRQFGLDDADVVVGADGINSILRTANEAAFGTTRSFLSNHFAWFGVGKAFPTAALVFREFEGGAFIAHYYPYGPSNSTFVAECDHATWERLGMEKMSAEERQHLFEKVFAPELGGHALISNNSTWRQFPVIRNAHWTAGNAVLIGDAETSAHFSIGSGTRIAMDDAMALAEALVRDGDDASVTPLDRLQRFAATRGPEKSKLISASEKSYRWYENIAEWMQRFTPYEFIHAFMTRTGRVSEERLAAAYPELMQQIQDARRLAGTASAPTGQPA</sequence>
<feature type="domain" description="FAD-binding" evidence="3">
    <location>
        <begin position="2"/>
        <end position="302"/>
    </location>
</feature>